<sequence length="118" mass="13853">MLNVCKELHLQHPNIPFYTIHDSILTTQSNLPIVQKVMTDVITKLTGKSVGVKSKPLHLPTSIDKELREEIFNKVRIKNDKEWIDNRTYILTKNIKLGIDFFYKGNKRKEWYDRLGIS</sequence>
<reference evidence="1" key="1">
    <citation type="submission" date="2020-05" db="EMBL/GenBank/DDBJ databases">
        <authorList>
            <person name="Chiriac C."/>
            <person name="Salcher M."/>
            <person name="Ghai R."/>
            <person name="Kavagutti S V."/>
        </authorList>
    </citation>
    <scope>NUCLEOTIDE SEQUENCE</scope>
</reference>
<organism evidence="1">
    <name type="scientific">freshwater metagenome</name>
    <dbReference type="NCBI Taxonomy" id="449393"/>
    <lineage>
        <taxon>unclassified sequences</taxon>
        <taxon>metagenomes</taxon>
        <taxon>ecological metagenomes</taxon>
    </lineage>
</organism>
<accession>A0A6J7GGT5</accession>
<gene>
    <name evidence="1" type="ORF">UFOPK3592_00533</name>
</gene>
<name>A0A6J7GGT5_9ZZZZ</name>
<protein>
    <submittedName>
        <fullName evidence="1">Unannotated protein</fullName>
    </submittedName>
</protein>
<dbReference type="EMBL" id="CAFBML010000050">
    <property type="protein sequence ID" value="CAB4902569.1"/>
    <property type="molecule type" value="Genomic_DNA"/>
</dbReference>
<proteinExistence type="predicted"/>
<dbReference type="AlphaFoldDB" id="A0A6J7GGT5"/>
<evidence type="ECO:0000313" key="1">
    <source>
        <dbReference type="EMBL" id="CAB4902569.1"/>
    </source>
</evidence>